<protein>
    <submittedName>
        <fullName evidence="2">Uncharacterized protein</fullName>
    </submittedName>
</protein>
<evidence type="ECO:0000313" key="3">
    <source>
        <dbReference type="Proteomes" id="UP000683507"/>
    </source>
</evidence>
<evidence type="ECO:0000256" key="1">
    <source>
        <dbReference type="SAM" id="SignalP"/>
    </source>
</evidence>
<organism evidence="2 3">
    <name type="scientific">Parvicella tangerina</name>
    <dbReference type="NCBI Taxonomy" id="2829795"/>
    <lineage>
        <taxon>Bacteria</taxon>
        <taxon>Pseudomonadati</taxon>
        <taxon>Bacteroidota</taxon>
        <taxon>Flavobacteriia</taxon>
        <taxon>Flavobacteriales</taxon>
        <taxon>Parvicellaceae</taxon>
        <taxon>Parvicella</taxon>
    </lineage>
</organism>
<accession>A0A916JII1</accession>
<proteinExistence type="predicted"/>
<feature type="signal peptide" evidence="1">
    <location>
        <begin position="1"/>
        <end position="20"/>
    </location>
</feature>
<keyword evidence="3" id="KW-1185">Reference proteome</keyword>
<reference evidence="2" key="1">
    <citation type="submission" date="2021-04" db="EMBL/GenBank/DDBJ databases">
        <authorList>
            <person name="Rodrigo-Torres L."/>
            <person name="Arahal R. D."/>
            <person name="Lucena T."/>
        </authorList>
    </citation>
    <scope>NUCLEOTIDE SEQUENCE</scope>
    <source>
        <strain evidence="2">AS29M-1</strain>
    </source>
</reference>
<dbReference type="AlphaFoldDB" id="A0A916JII1"/>
<feature type="chain" id="PRO_5036835200" evidence="1">
    <location>
        <begin position="21"/>
        <end position="548"/>
    </location>
</feature>
<name>A0A916JII1_9FLAO</name>
<keyword evidence="1" id="KW-0732">Signal</keyword>
<gene>
    <name evidence="2" type="ORF">CRYO30217_00195</name>
</gene>
<sequence>MMKTPIIITTFLAFSTFSFAQNVGINATGAIPDNSAMLDVQSTDKGMLIPRMTTAQRTAIGTPATGLEVYDTSTGTFWYYNGTVWVEEAIGDDDWTVSGVDMYSAVTGDVGIGTNNPTAKLTVQGVSGDENTNGMLRLLGPAGNANLRLGVVDGSRSWIQSHGALPLYLNTLGNDLILNANAGEVGIGITNPTQKLDVQGGNARINNAFVGDVGHGANWAGFSHQNQASTTGYSFLSGINGDYTLINKANTGAGYIGFRQGNVDMAVIDYNGNMGIGTTTPPSYARLQTVGGSIMPEVGNSNASGIYFPSNPGGGAGDEAYIRYYAESGENTKLVIANQNDPDDDLDLQTGGQSRINIDGDGSVRIDEGVLFDCDDCGDVATIDGASNWGDLVIQGRVLSTNSNLHLSPPGGYRVIINSTYRSAGGATGTTGLDIQDGGIRMRKNYYYFQRYEYCNCYGAGAATHTIGSYDFCSVSHFGFKNNQSATDEDDDVQCAVYPSGHGGSGEQTDYSTSFTYQYNARPTWIMYLEAYQDTNGVTCGAICINFD</sequence>
<evidence type="ECO:0000313" key="2">
    <source>
        <dbReference type="EMBL" id="CAG5076773.1"/>
    </source>
</evidence>
<dbReference type="Proteomes" id="UP000683507">
    <property type="component" value="Chromosome"/>
</dbReference>
<dbReference type="KEGG" id="ptan:CRYO30217_00195"/>
<dbReference type="EMBL" id="OU015584">
    <property type="protein sequence ID" value="CAG5076773.1"/>
    <property type="molecule type" value="Genomic_DNA"/>
</dbReference>